<feature type="non-terminal residue" evidence="1">
    <location>
        <position position="1"/>
    </location>
</feature>
<protein>
    <recommendedName>
        <fullName evidence="3">DUF2961 domain-containing protein</fullName>
    </recommendedName>
</protein>
<organism evidence="1 2">
    <name type="scientific">Heyndrickxia coagulans</name>
    <name type="common">Weizmannia coagulans</name>
    <dbReference type="NCBI Taxonomy" id="1398"/>
    <lineage>
        <taxon>Bacteria</taxon>
        <taxon>Bacillati</taxon>
        <taxon>Bacillota</taxon>
        <taxon>Bacilli</taxon>
        <taxon>Bacillales</taxon>
        <taxon>Bacillaceae</taxon>
        <taxon>Heyndrickxia</taxon>
    </lineage>
</organism>
<dbReference type="Proteomes" id="UP000070376">
    <property type="component" value="Unassembled WGS sequence"/>
</dbReference>
<accession>A0A133KRZ3</accession>
<reference evidence="2" key="1">
    <citation type="submission" date="2016-01" db="EMBL/GenBank/DDBJ databases">
        <authorList>
            <person name="Mitreva M."/>
            <person name="Pepin K.H."/>
            <person name="Mihindukulasuriya K.A."/>
            <person name="Fulton R."/>
            <person name="Fronick C."/>
            <person name="O'Laughlin M."/>
            <person name="Miner T."/>
            <person name="Herter B."/>
            <person name="Rosa B.A."/>
            <person name="Cordes M."/>
            <person name="Tomlinson C."/>
            <person name="Wollam A."/>
            <person name="Palsikar V.B."/>
            <person name="Mardis E.R."/>
            <person name="Wilson R.K."/>
        </authorList>
    </citation>
    <scope>NUCLEOTIDE SEQUENCE [LARGE SCALE GENOMIC DNA]</scope>
    <source>
        <strain evidence="2">GED7749B</strain>
    </source>
</reference>
<dbReference type="EMBL" id="LRPN01000059">
    <property type="protein sequence ID" value="KWZ82344.1"/>
    <property type="molecule type" value="Genomic_DNA"/>
</dbReference>
<comment type="caution">
    <text evidence="1">The sequence shown here is derived from an EMBL/GenBank/DDBJ whole genome shotgun (WGS) entry which is preliminary data.</text>
</comment>
<dbReference type="RefSeq" id="WP_061086799.1">
    <property type="nucleotide sequence ID" value="NZ_KQ955837.1"/>
</dbReference>
<dbReference type="Gene3D" id="2.60.120.1390">
    <property type="match status" value="1"/>
</dbReference>
<evidence type="ECO:0000313" key="1">
    <source>
        <dbReference type="EMBL" id="KWZ82344.1"/>
    </source>
</evidence>
<sequence length="235" mass="27517">KMEKFTCGICVTNEHPKDISSFFYTINYNLVDELDNDVLYFHAYWNRERQTKLQKDYVVIDNIHGHGYYVGTFLALTALERYWWGEGEFKFYIDGDEQYPTISSTGTEDYFGGAWAFHQKDLYGRPSAKNYSTLFLGYPFHSNRDATRDRFETGKLNAVHAFGDDGLPRHGLYRWHLLDPIAFKENLKVTLQQIGNDDIQLFEREDDVSTVAYWYQNSAEGAMDPIPDRRARLPR</sequence>
<name>A0A133KRZ3_HEYCO</name>
<dbReference type="AlphaFoldDB" id="A0A133KRZ3"/>
<gene>
    <name evidence="1" type="ORF">HMPREF3213_01805</name>
</gene>
<evidence type="ECO:0000313" key="2">
    <source>
        <dbReference type="Proteomes" id="UP000070376"/>
    </source>
</evidence>
<dbReference type="Pfam" id="PF11175">
    <property type="entry name" value="DUF2961"/>
    <property type="match status" value="1"/>
</dbReference>
<dbReference type="PATRIC" id="fig|1398.22.peg.1811"/>
<dbReference type="InterPro" id="IPR021345">
    <property type="entry name" value="DUF2961"/>
</dbReference>
<evidence type="ECO:0008006" key="3">
    <source>
        <dbReference type="Google" id="ProtNLM"/>
    </source>
</evidence>
<proteinExistence type="predicted"/>